<evidence type="ECO:0000256" key="2">
    <source>
        <dbReference type="ARBA" id="ARBA00022475"/>
    </source>
</evidence>
<dbReference type="PANTHER" id="PTHR30250:SF11">
    <property type="entry name" value="O-ANTIGEN TRANSPORTER-RELATED"/>
    <property type="match status" value="1"/>
</dbReference>
<dbReference type="AlphaFoldDB" id="A0A853A3S0"/>
<feature type="transmembrane region" description="Helical" evidence="7">
    <location>
        <begin position="265"/>
        <end position="290"/>
    </location>
</feature>
<feature type="transmembrane region" description="Helical" evidence="7">
    <location>
        <begin position="122"/>
        <end position="141"/>
    </location>
</feature>
<keyword evidence="2" id="KW-1003">Cell membrane</keyword>
<dbReference type="GO" id="GO:0005886">
    <property type="term" value="C:plasma membrane"/>
    <property type="evidence" value="ECO:0007669"/>
    <property type="project" value="UniProtKB-SubCell"/>
</dbReference>
<sequence length="603" mass="61835">MTHQPTRRRPTDPLLRNAYALMANTGATAVLGLAYWILAAHYYAPEDVGLGSALIAALKLLAGLAALNLSGFLNRFVPRAGRHTRRFIARTYLASGTAGLGVTVVFLATAEHWGPGYAGLREWGAGVWFAASVVAWCLFTLQDGVFTALRSAVWVPIDNAVYGVAKLVLLVLLASALPGAGVFASWVLPVALSIGVCGALVFGRLAPRQERAAEADGRRDGRPPPTAREIRRFLLGDYTGALCLLAVTYLLPVLVAARFEPSVNAYFYVAWMVGGTVDLLGLNMAASLTVESSYDSRRLAVNARAALARMLRILVPLTVVLVVAAPWILSVFGPGYAASGSGLLRVLALAALPRALIELYLGVLRSLSRTGRVAAVQAAVCALVLGGSVPLGAWFGIVGVGLAVLAGQTVVMLATLPGLARVLAEAEAGARSEGGPPQGVRGEGVHAEGVRAEAGPPTGPAAPIRPTRAVLGVVAGAVAGARTEVARRPPAGPEGLSGGAGGRADGTGPPPPGRRLVPPRRGGQGPGAAGTGGDAADGRRGGYGDGGYGTGRYRGDAERGTAGPRRRAAARTAEWGGDRRPPGAVGPPGSTADHGERETGQPT</sequence>
<feature type="region of interest" description="Disordered" evidence="6">
    <location>
        <begin position="484"/>
        <end position="603"/>
    </location>
</feature>
<gene>
    <name evidence="8" type="ORF">FHU37_005149</name>
</gene>
<feature type="transmembrane region" description="Helical" evidence="7">
    <location>
        <begin position="91"/>
        <end position="110"/>
    </location>
</feature>
<feature type="transmembrane region" description="Helical" evidence="7">
    <location>
        <begin position="153"/>
        <end position="177"/>
    </location>
</feature>
<feature type="compositionally biased region" description="Gly residues" evidence="6">
    <location>
        <begin position="522"/>
        <end position="535"/>
    </location>
</feature>
<feature type="transmembrane region" description="Helical" evidence="7">
    <location>
        <begin position="373"/>
        <end position="397"/>
    </location>
</feature>
<evidence type="ECO:0000256" key="4">
    <source>
        <dbReference type="ARBA" id="ARBA00022989"/>
    </source>
</evidence>
<protein>
    <submittedName>
        <fullName evidence="8">O-antigen/teichoic acid export membrane protein</fullName>
    </submittedName>
</protein>
<feature type="transmembrane region" description="Helical" evidence="7">
    <location>
        <begin position="183"/>
        <end position="202"/>
    </location>
</feature>
<keyword evidence="9" id="KW-1185">Reference proteome</keyword>
<comment type="subcellular location">
    <subcellularLocation>
        <location evidence="1">Cell membrane</location>
        <topology evidence="1">Multi-pass membrane protein</topology>
    </subcellularLocation>
</comment>
<dbReference type="Proteomes" id="UP000567795">
    <property type="component" value="Unassembled WGS sequence"/>
</dbReference>
<evidence type="ECO:0000313" key="9">
    <source>
        <dbReference type="Proteomes" id="UP000567795"/>
    </source>
</evidence>
<dbReference type="EMBL" id="JACBZD010000002">
    <property type="protein sequence ID" value="NYI08120.1"/>
    <property type="molecule type" value="Genomic_DNA"/>
</dbReference>
<keyword evidence="4 7" id="KW-1133">Transmembrane helix</keyword>
<evidence type="ECO:0000256" key="6">
    <source>
        <dbReference type="SAM" id="MobiDB-lite"/>
    </source>
</evidence>
<comment type="caution">
    <text evidence="8">The sequence shown here is derived from an EMBL/GenBank/DDBJ whole genome shotgun (WGS) entry which is preliminary data.</text>
</comment>
<dbReference type="InterPro" id="IPR050833">
    <property type="entry name" value="Poly_Biosynth_Transport"/>
</dbReference>
<organism evidence="8 9">
    <name type="scientific">Allostreptomyces psammosilenae</name>
    <dbReference type="NCBI Taxonomy" id="1892865"/>
    <lineage>
        <taxon>Bacteria</taxon>
        <taxon>Bacillati</taxon>
        <taxon>Actinomycetota</taxon>
        <taxon>Actinomycetes</taxon>
        <taxon>Kitasatosporales</taxon>
        <taxon>Streptomycetaceae</taxon>
        <taxon>Allostreptomyces</taxon>
    </lineage>
</organism>
<feature type="transmembrane region" description="Helical" evidence="7">
    <location>
        <begin position="50"/>
        <end position="70"/>
    </location>
</feature>
<accession>A0A853A3S0</accession>
<dbReference type="RefSeq" id="WP_179816994.1">
    <property type="nucleotide sequence ID" value="NZ_JACBZD010000002.1"/>
</dbReference>
<feature type="compositionally biased region" description="Gly residues" evidence="6">
    <location>
        <begin position="495"/>
        <end position="505"/>
    </location>
</feature>
<feature type="transmembrane region" description="Helical" evidence="7">
    <location>
        <begin position="238"/>
        <end position="259"/>
    </location>
</feature>
<feature type="compositionally biased region" description="Gly residues" evidence="6">
    <location>
        <begin position="543"/>
        <end position="552"/>
    </location>
</feature>
<evidence type="ECO:0000313" key="8">
    <source>
        <dbReference type="EMBL" id="NYI08120.1"/>
    </source>
</evidence>
<reference evidence="8 9" key="1">
    <citation type="submission" date="2020-07" db="EMBL/GenBank/DDBJ databases">
        <title>Sequencing the genomes of 1000 actinobacteria strains.</title>
        <authorList>
            <person name="Klenk H.-P."/>
        </authorList>
    </citation>
    <scope>NUCLEOTIDE SEQUENCE [LARGE SCALE GENOMIC DNA]</scope>
    <source>
        <strain evidence="8 9">DSM 42178</strain>
    </source>
</reference>
<proteinExistence type="predicted"/>
<evidence type="ECO:0000256" key="7">
    <source>
        <dbReference type="SAM" id="Phobius"/>
    </source>
</evidence>
<evidence type="ECO:0000256" key="1">
    <source>
        <dbReference type="ARBA" id="ARBA00004651"/>
    </source>
</evidence>
<name>A0A853A3S0_9ACTN</name>
<dbReference type="PANTHER" id="PTHR30250">
    <property type="entry name" value="PST FAMILY PREDICTED COLANIC ACID TRANSPORTER"/>
    <property type="match status" value="1"/>
</dbReference>
<evidence type="ECO:0000256" key="3">
    <source>
        <dbReference type="ARBA" id="ARBA00022692"/>
    </source>
</evidence>
<keyword evidence="5 7" id="KW-0472">Membrane</keyword>
<feature type="transmembrane region" description="Helical" evidence="7">
    <location>
        <begin position="342"/>
        <end position="361"/>
    </location>
</feature>
<feature type="transmembrane region" description="Helical" evidence="7">
    <location>
        <begin position="311"/>
        <end position="330"/>
    </location>
</feature>
<feature type="compositionally biased region" description="Basic and acidic residues" evidence="6">
    <location>
        <begin position="593"/>
        <end position="603"/>
    </location>
</feature>
<feature type="transmembrane region" description="Helical" evidence="7">
    <location>
        <begin position="21"/>
        <end position="44"/>
    </location>
</feature>
<evidence type="ECO:0000256" key="5">
    <source>
        <dbReference type="ARBA" id="ARBA00023136"/>
    </source>
</evidence>
<keyword evidence="3 7" id="KW-0812">Transmembrane</keyword>